<dbReference type="EMBL" id="CAEZTG010000079">
    <property type="protein sequence ID" value="CAB4567241.1"/>
    <property type="molecule type" value="Genomic_DNA"/>
</dbReference>
<evidence type="ECO:0000256" key="2">
    <source>
        <dbReference type="ARBA" id="ARBA00022730"/>
    </source>
</evidence>
<dbReference type="GO" id="GO:0019843">
    <property type="term" value="F:rRNA binding"/>
    <property type="evidence" value="ECO:0007669"/>
    <property type="project" value="UniProtKB-KW"/>
</dbReference>
<dbReference type="PRINTS" id="PR00973">
    <property type="entry name" value="RIBOSOMALS17"/>
</dbReference>
<evidence type="ECO:0000256" key="5">
    <source>
        <dbReference type="ARBA" id="ARBA00023274"/>
    </source>
</evidence>
<keyword evidence="2" id="KW-0699">rRNA-binding</keyword>
<dbReference type="InterPro" id="IPR000266">
    <property type="entry name" value="Ribosomal_uS17"/>
</dbReference>
<dbReference type="NCBIfam" id="TIGR03635">
    <property type="entry name" value="uS17_bact"/>
    <property type="match status" value="1"/>
</dbReference>
<dbReference type="InterPro" id="IPR019979">
    <property type="entry name" value="Ribosomal_uS17_CS"/>
</dbReference>
<dbReference type="PANTHER" id="PTHR10744:SF1">
    <property type="entry name" value="SMALL RIBOSOMAL SUBUNIT PROTEIN US17M"/>
    <property type="match status" value="1"/>
</dbReference>
<dbReference type="HAMAP" id="MF_01345_B">
    <property type="entry name" value="Ribosomal_uS17_B"/>
    <property type="match status" value="1"/>
</dbReference>
<keyword evidence="4" id="KW-0689">Ribosomal protein</keyword>
<keyword evidence="3" id="KW-0694">RNA-binding</keyword>
<organism evidence="6">
    <name type="scientific">freshwater metagenome</name>
    <dbReference type="NCBI Taxonomy" id="449393"/>
    <lineage>
        <taxon>unclassified sequences</taxon>
        <taxon>metagenomes</taxon>
        <taxon>ecological metagenomes</taxon>
    </lineage>
</organism>
<sequence>MAEETTATERANPRKIREGTVVSTSMDKTAVVTVTDRVRHPRYNKTVQRTNKLYVHDETNDLNVGDKVRVQETRPLSKTKRWRVLDVLERAR</sequence>
<dbReference type="GO" id="GO:0003735">
    <property type="term" value="F:structural constituent of ribosome"/>
    <property type="evidence" value="ECO:0007669"/>
    <property type="project" value="InterPro"/>
</dbReference>
<dbReference type="CDD" id="cd00364">
    <property type="entry name" value="Ribosomal_uS17"/>
    <property type="match status" value="1"/>
</dbReference>
<comment type="similarity">
    <text evidence="1">Belongs to the universal ribosomal protein uS17 family.</text>
</comment>
<reference evidence="6" key="1">
    <citation type="submission" date="2020-05" db="EMBL/GenBank/DDBJ databases">
        <authorList>
            <person name="Chiriac C."/>
            <person name="Salcher M."/>
            <person name="Ghai R."/>
            <person name="Kavagutti S V."/>
        </authorList>
    </citation>
    <scope>NUCLEOTIDE SEQUENCE</scope>
</reference>
<accession>A0A6J6DSZ4</accession>
<dbReference type="InterPro" id="IPR012340">
    <property type="entry name" value="NA-bd_OB-fold"/>
</dbReference>
<evidence type="ECO:0000256" key="3">
    <source>
        <dbReference type="ARBA" id="ARBA00022884"/>
    </source>
</evidence>
<dbReference type="GO" id="GO:0022627">
    <property type="term" value="C:cytosolic small ribosomal subunit"/>
    <property type="evidence" value="ECO:0007669"/>
    <property type="project" value="TreeGrafter"/>
</dbReference>
<evidence type="ECO:0000313" key="6">
    <source>
        <dbReference type="EMBL" id="CAB4567241.1"/>
    </source>
</evidence>
<dbReference type="InterPro" id="IPR019984">
    <property type="entry name" value="Ribosomal_uS17_bact/chlr"/>
</dbReference>
<proteinExistence type="inferred from homology"/>
<dbReference type="PROSITE" id="PS00056">
    <property type="entry name" value="RIBOSOMAL_S17"/>
    <property type="match status" value="1"/>
</dbReference>
<dbReference type="SUPFAM" id="SSF50249">
    <property type="entry name" value="Nucleic acid-binding proteins"/>
    <property type="match status" value="1"/>
</dbReference>
<gene>
    <name evidence="6" type="ORF">UFOPK1603_00950</name>
</gene>
<dbReference type="Gene3D" id="2.40.50.140">
    <property type="entry name" value="Nucleic acid-binding proteins"/>
    <property type="match status" value="1"/>
</dbReference>
<evidence type="ECO:0000256" key="4">
    <source>
        <dbReference type="ARBA" id="ARBA00022980"/>
    </source>
</evidence>
<dbReference type="Pfam" id="PF00366">
    <property type="entry name" value="Ribosomal_S17"/>
    <property type="match status" value="1"/>
</dbReference>
<dbReference type="NCBIfam" id="NF004123">
    <property type="entry name" value="PRK05610.1"/>
    <property type="match status" value="1"/>
</dbReference>
<keyword evidence="5" id="KW-0687">Ribonucleoprotein</keyword>
<protein>
    <submittedName>
        <fullName evidence="6">Unannotated protein</fullName>
    </submittedName>
</protein>
<dbReference type="PANTHER" id="PTHR10744">
    <property type="entry name" value="40S RIBOSOMAL PROTEIN S11 FAMILY MEMBER"/>
    <property type="match status" value="1"/>
</dbReference>
<evidence type="ECO:0000256" key="1">
    <source>
        <dbReference type="ARBA" id="ARBA00010254"/>
    </source>
</evidence>
<name>A0A6J6DSZ4_9ZZZZ</name>
<dbReference type="GO" id="GO:0006412">
    <property type="term" value="P:translation"/>
    <property type="evidence" value="ECO:0007669"/>
    <property type="project" value="InterPro"/>
</dbReference>
<dbReference type="AlphaFoldDB" id="A0A6J6DSZ4"/>